<dbReference type="EMBL" id="UZAF01003431">
    <property type="protein sequence ID" value="VDO12567.1"/>
    <property type="molecule type" value="Genomic_DNA"/>
</dbReference>
<protein>
    <submittedName>
        <fullName evidence="3">Transcriptional regulator</fullName>
    </submittedName>
</protein>
<keyword evidence="2" id="KW-1185">Reference proteome</keyword>
<dbReference type="AlphaFoldDB" id="A0A0N4VXK4"/>
<evidence type="ECO:0000313" key="3">
    <source>
        <dbReference type="WBParaSite" id="HPLM_0000202401-mRNA-1"/>
    </source>
</evidence>
<reference evidence="3" key="1">
    <citation type="submission" date="2017-02" db="UniProtKB">
        <authorList>
            <consortium name="WormBaseParasite"/>
        </authorList>
    </citation>
    <scope>IDENTIFICATION</scope>
</reference>
<gene>
    <name evidence="1" type="ORF">HPLM_LOCUS2022</name>
</gene>
<proteinExistence type="predicted"/>
<evidence type="ECO:0000313" key="1">
    <source>
        <dbReference type="EMBL" id="VDO12567.1"/>
    </source>
</evidence>
<evidence type="ECO:0000313" key="2">
    <source>
        <dbReference type="Proteomes" id="UP000268014"/>
    </source>
</evidence>
<dbReference type="Proteomes" id="UP000268014">
    <property type="component" value="Unassembled WGS sequence"/>
</dbReference>
<accession>A0A0N4VXK4</accession>
<organism evidence="3">
    <name type="scientific">Haemonchus placei</name>
    <name type="common">Barber's pole worm</name>
    <dbReference type="NCBI Taxonomy" id="6290"/>
    <lineage>
        <taxon>Eukaryota</taxon>
        <taxon>Metazoa</taxon>
        <taxon>Ecdysozoa</taxon>
        <taxon>Nematoda</taxon>
        <taxon>Chromadorea</taxon>
        <taxon>Rhabditida</taxon>
        <taxon>Rhabditina</taxon>
        <taxon>Rhabditomorpha</taxon>
        <taxon>Strongyloidea</taxon>
        <taxon>Trichostrongylidae</taxon>
        <taxon>Haemonchus</taxon>
    </lineage>
</organism>
<reference evidence="1 2" key="2">
    <citation type="submission" date="2018-11" db="EMBL/GenBank/DDBJ databases">
        <authorList>
            <consortium name="Pathogen Informatics"/>
        </authorList>
    </citation>
    <scope>NUCLEOTIDE SEQUENCE [LARGE SCALE GENOMIC DNA]</scope>
    <source>
        <strain evidence="1 2">MHpl1</strain>
    </source>
</reference>
<dbReference type="WBParaSite" id="HPLM_0000202401-mRNA-1">
    <property type="protein sequence ID" value="HPLM_0000202401-mRNA-1"/>
    <property type="gene ID" value="HPLM_0000202401"/>
</dbReference>
<name>A0A0N4VXK4_HAEPC</name>
<sequence>MDALTRILIDKKEEECRKNVYFDRFSNSLRE</sequence>